<sequence>MIKPDSKLDYSDPYVKAFLSDAIIERFREIFSEPTS</sequence>
<proteinExistence type="predicted"/>
<evidence type="ECO:0000313" key="1">
    <source>
        <dbReference type="EMBL" id="MPL74608.1"/>
    </source>
</evidence>
<dbReference type="AlphaFoldDB" id="A0A644U6P3"/>
<name>A0A644U6P3_9ZZZZ</name>
<organism evidence="1">
    <name type="scientific">bioreactor metagenome</name>
    <dbReference type="NCBI Taxonomy" id="1076179"/>
    <lineage>
        <taxon>unclassified sequences</taxon>
        <taxon>metagenomes</taxon>
        <taxon>ecological metagenomes</taxon>
    </lineage>
</organism>
<comment type="caution">
    <text evidence="1">The sequence shown here is derived from an EMBL/GenBank/DDBJ whole genome shotgun (WGS) entry which is preliminary data.</text>
</comment>
<gene>
    <name evidence="1" type="ORF">SDC9_20423</name>
</gene>
<reference evidence="1" key="1">
    <citation type="submission" date="2019-08" db="EMBL/GenBank/DDBJ databases">
        <authorList>
            <person name="Kucharzyk K."/>
            <person name="Murdoch R.W."/>
            <person name="Higgins S."/>
            <person name="Loffler F."/>
        </authorList>
    </citation>
    <scope>NUCLEOTIDE SEQUENCE</scope>
</reference>
<dbReference type="EMBL" id="VSSQ01000081">
    <property type="protein sequence ID" value="MPL74608.1"/>
    <property type="molecule type" value="Genomic_DNA"/>
</dbReference>
<accession>A0A644U6P3</accession>
<protein>
    <submittedName>
        <fullName evidence="1">Uncharacterized protein</fullName>
    </submittedName>
</protein>